<keyword evidence="5" id="KW-0732">Signal</keyword>
<dbReference type="CDD" id="cd00057">
    <property type="entry name" value="FA58C"/>
    <property type="match status" value="1"/>
</dbReference>
<dbReference type="InterPro" id="IPR006026">
    <property type="entry name" value="Peptidase_Metallo"/>
</dbReference>
<comment type="caution">
    <text evidence="3">Lacks conserved residue(s) required for the propagation of feature annotation.</text>
</comment>
<dbReference type="SUPFAM" id="SSF49785">
    <property type="entry name" value="Galactose-binding domain-like"/>
    <property type="match status" value="1"/>
</dbReference>
<comment type="caution">
    <text evidence="10">The sequence shown here is derived from an EMBL/GenBank/DDBJ whole genome shotgun (WGS) entry which is preliminary data.</text>
</comment>
<gene>
    <name evidence="10" type="ORF">PEVE_00029759</name>
</gene>
<keyword evidence="3" id="KW-1015">Disulfide bond</keyword>
<evidence type="ECO:0000313" key="11">
    <source>
        <dbReference type="Proteomes" id="UP001159427"/>
    </source>
</evidence>
<feature type="signal peptide" evidence="5">
    <location>
        <begin position="1"/>
        <end position="21"/>
    </location>
</feature>
<evidence type="ECO:0000256" key="1">
    <source>
        <dbReference type="ARBA" id="ARBA00002657"/>
    </source>
</evidence>
<dbReference type="SMART" id="SM00231">
    <property type="entry name" value="FA58C"/>
    <property type="match status" value="1"/>
</dbReference>
<evidence type="ECO:0000259" key="9">
    <source>
        <dbReference type="PROSITE" id="PS51864"/>
    </source>
</evidence>
<name>A0ABN8SXB8_9CNID</name>
<evidence type="ECO:0000259" key="8">
    <source>
        <dbReference type="PROSITE" id="PS51670"/>
    </source>
</evidence>
<dbReference type="InterPro" id="IPR008979">
    <property type="entry name" value="Galactose-bd-like_sf"/>
</dbReference>
<dbReference type="Gene3D" id="1.10.10.1940">
    <property type="match status" value="1"/>
</dbReference>
<dbReference type="SMART" id="SM00235">
    <property type="entry name" value="ZnMc"/>
    <property type="match status" value="1"/>
</dbReference>
<dbReference type="PRINTS" id="PR00480">
    <property type="entry name" value="ASTACIN"/>
</dbReference>
<keyword evidence="4 5" id="KW-0862">Zinc</keyword>
<dbReference type="InterPro" id="IPR001506">
    <property type="entry name" value="Peptidase_M12A"/>
</dbReference>
<dbReference type="Pfam" id="PF01549">
    <property type="entry name" value="ShK"/>
    <property type="match status" value="3"/>
</dbReference>
<keyword evidence="4 5" id="KW-0645">Protease</keyword>
<dbReference type="PROSITE" id="PS51670">
    <property type="entry name" value="SHKT"/>
    <property type="match status" value="2"/>
</dbReference>
<evidence type="ECO:0000256" key="3">
    <source>
        <dbReference type="PROSITE-ProRule" id="PRU01005"/>
    </source>
</evidence>
<dbReference type="PROSITE" id="PS51864">
    <property type="entry name" value="ASTACIN"/>
    <property type="match status" value="1"/>
</dbReference>
<dbReference type="EC" id="3.4.24.-" evidence="5"/>
<feature type="compositionally biased region" description="Pro residues" evidence="6">
    <location>
        <begin position="370"/>
        <end position="395"/>
    </location>
</feature>
<protein>
    <recommendedName>
        <fullName evidence="5">Metalloendopeptidase</fullName>
        <ecNumber evidence="5">3.4.24.-</ecNumber>
    </recommendedName>
</protein>
<dbReference type="SMART" id="SM00254">
    <property type="entry name" value="ShKT"/>
    <property type="match status" value="3"/>
</dbReference>
<evidence type="ECO:0000256" key="5">
    <source>
        <dbReference type="RuleBase" id="RU361183"/>
    </source>
</evidence>
<dbReference type="InterPro" id="IPR003582">
    <property type="entry name" value="ShKT_dom"/>
</dbReference>
<keyword evidence="11" id="KW-1185">Reference proteome</keyword>
<dbReference type="Pfam" id="PF00754">
    <property type="entry name" value="F5_F8_type_C"/>
    <property type="match status" value="1"/>
</dbReference>
<keyword evidence="4 5" id="KW-0378">Hydrolase</keyword>
<dbReference type="PANTHER" id="PTHR10127:SF893">
    <property type="entry name" value="METALLOENDOPEPTIDASE"/>
    <property type="match status" value="1"/>
</dbReference>
<organism evidence="10 11">
    <name type="scientific">Porites evermanni</name>
    <dbReference type="NCBI Taxonomy" id="104178"/>
    <lineage>
        <taxon>Eukaryota</taxon>
        <taxon>Metazoa</taxon>
        <taxon>Cnidaria</taxon>
        <taxon>Anthozoa</taxon>
        <taxon>Hexacorallia</taxon>
        <taxon>Scleractinia</taxon>
        <taxon>Fungiina</taxon>
        <taxon>Poritidae</taxon>
        <taxon>Porites</taxon>
    </lineage>
</organism>
<evidence type="ECO:0000256" key="6">
    <source>
        <dbReference type="SAM" id="MobiDB-lite"/>
    </source>
</evidence>
<evidence type="ECO:0000313" key="10">
    <source>
        <dbReference type="EMBL" id="CAH3195247.1"/>
    </source>
</evidence>
<feature type="domain" description="F5/8 type C" evidence="7">
    <location>
        <begin position="472"/>
        <end position="628"/>
    </location>
</feature>
<reference evidence="10 11" key="1">
    <citation type="submission" date="2022-05" db="EMBL/GenBank/DDBJ databases">
        <authorList>
            <consortium name="Genoscope - CEA"/>
            <person name="William W."/>
        </authorList>
    </citation>
    <scope>NUCLEOTIDE SEQUENCE [LARGE SCALE GENOMIC DNA]</scope>
</reference>
<sequence length="630" mass="70388">MARSSPLGLCLFAVVFTISAALKHKGAMEQILEANMNPGQWKVPLRCFHLNWLHFRIQSKARLKRNDSAITLTPSLVSTSLISTMVALYILTPFTDPHQSAPGKHLSFYQGDIRLSKKQAENLKKYGDPSKNSANSRAASSVESERWPNAVIPYTFDCSVENMESAVRSVLNAMKQWERKTCLRFVPRTNEKAYLEFFKDQGCWGHVGHQGYKTQISIGSDCDFTHVMVHEIGHSVGFWHEQSRPDRDSYITVLWENVLPVVMRKRAIDDFSTFKPVPRIQKRSSGLCKDDAPTQNCQEWKKFNYCSDRPDDMYTWCKVTCNFCSSDSCMDKNGNCPAWKQYGHCQNSPDIMKEHCPYSCNFCNAPPTDRPTPPPPQTTTKPSPPTPSTQPPKPPTGTGSPTVVPPTSSPAGATGLRCVDKTGGCSDYSADDCANSGWVLRHCRKSCDAKCDKAPLKPQVGTSKSAFSSGSCAEPLGLGWDNKLPDSAFTASSELSPGGDWWALASNARLYFEDDYSSKRIGSWCAVDRNPQWLKIDLGQMKTITGIATQGRDVFTEHVANYELAFSTDGRTWKNYEENGRSRVFDGNCDNFTPVLNRFNPVQARYVKVLPHDNPSSWVCMRVELYGCDA</sequence>
<dbReference type="InterPro" id="IPR024079">
    <property type="entry name" value="MetalloPept_cat_dom_sf"/>
</dbReference>
<keyword evidence="4 5" id="KW-0479">Metal-binding</keyword>
<feature type="domain" description="ShKT" evidence="8">
    <location>
        <begin position="329"/>
        <end position="363"/>
    </location>
</feature>
<feature type="domain" description="Peptidase M12A" evidence="9">
    <location>
        <begin position="137"/>
        <end position="260"/>
    </location>
</feature>
<proteinExistence type="predicted"/>
<feature type="binding site" evidence="4">
    <location>
        <position position="240"/>
    </location>
    <ligand>
        <name>Zn(2+)</name>
        <dbReference type="ChEBI" id="CHEBI:29105"/>
        <note>catalytic</note>
    </ligand>
</feature>
<comment type="function">
    <text evidence="1">Metalloprotease.</text>
</comment>
<dbReference type="PROSITE" id="PS50022">
    <property type="entry name" value="FA58C_3"/>
    <property type="match status" value="1"/>
</dbReference>
<evidence type="ECO:0000256" key="2">
    <source>
        <dbReference type="ARBA" id="ARBA00022656"/>
    </source>
</evidence>
<dbReference type="Pfam" id="PF01400">
    <property type="entry name" value="Astacin"/>
    <property type="match status" value="1"/>
</dbReference>
<dbReference type="SUPFAM" id="SSF55486">
    <property type="entry name" value="Metalloproteases ('zincins'), catalytic domain"/>
    <property type="match status" value="1"/>
</dbReference>
<comment type="cofactor">
    <cofactor evidence="4 5">
        <name>Zn(2+)</name>
        <dbReference type="ChEBI" id="CHEBI:29105"/>
    </cofactor>
    <text evidence="4 5">Binds 1 zinc ion per subunit.</text>
</comment>
<keyword evidence="2" id="KW-0800">Toxin</keyword>
<keyword evidence="4 5" id="KW-0482">Metalloprotease</keyword>
<dbReference type="EMBL" id="CALNXI010004188">
    <property type="protein sequence ID" value="CAH3195247.1"/>
    <property type="molecule type" value="Genomic_DNA"/>
</dbReference>
<feature type="binding site" evidence="4">
    <location>
        <position position="234"/>
    </location>
    <ligand>
        <name>Zn(2+)</name>
        <dbReference type="ChEBI" id="CHEBI:29105"/>
        <note>catalytic</note>
    </ligand>
</feature>
<dbReference type="Gene3D" id="3.40.390.10">
    <property type="entry name" value="Collagenase (Catalytic Domain)"/>
    <property type="match status" value="1"/>
</dbReference>
<feature type="domain" description="ShKT" evidence="8">
    <location>
        <begin position="288"/>
        <end position="324"/>
    </location>
</feature>
<dbReference type="PROSITE" id="PS01286">
    <property type="entry name" value="FA58C_2"/>
    <property type="match status" value="1"/>
</dbReference>
<evidence type="ECO:0000256" key="4">
    <source>
        <dbReference type="PROSITE-ProRule" id="PRU01211"/>
    </source>
</evidence>
<dbReference type="InterPro" id="IPR000421">
    <property type="entry name" value="FA58C"/>
</dbReference>
<accession>A0ABN8SXB8</accession>
<feature type="active site" evidence="4">
    <location>
        <position position="231"/>
    </location>
</feature>
<dbReference type="PANTHER" id="PTHR10127">
    <property type="entry name" value="DISCOIDIN, CUB, EGF, LAMININ , AND ZINC METALLOPROTEASE DOMAIN CONTAINING"/>
    <property type="match status" value="1"/>
</dbReference>
<evidence type="ECO:0000259" key="7">
    <source>
        <dbReference type="PROSITE" id="PS50022"/>
    </source>
</evidence>
<dbReference type="Proteomes" id="UP001159427">
    <property type="component" value="Unassembled WGS sequence"/>
</dbReference>
<dbReference type="Gene3D" id="2.60.120.260">
    <property type="entry name" value="Galactose-binding domain-like"/>
    <property type="match status" value="1"/>
</dbReference>
<feature type="disulfide bond" evidence="3">
    <location>
        <begin position="329"/>
        <end position="363"/>
    </location>
</feature>
<feature type="region of interest" description="Disordered" evidence="6">
    <location>
        <begin position="370"/>
        <end position="415"/>
    </location>
</feature>
<feature type="chain" id="PRO_5044961779" description="Metalloendopeptidase" evidence="5">
    <location>
        <begin position="22"/>
        <end position="630"/>
    </location>
</feature>
<dbReference type="PROSITE" id="PS01285">
    <property type="entry name" value="FA58C_1"/>
    <property type="match status" value="1"/>
</dbReference>
<feature type="binding site" evidence="4">
    <location>
        <position position="230"/>
    </location>
    <ligand>
        <name>Zn(2+)</name>
        <dbReference type="ChEBI" id="CHEBI:29105"/>
        <note>catalytic</note>
    </ligand>
</feature>